<dbReference type="SUPFAM" id="SSF160631">
    <property type="entry name" value="SMI1/KNR4-like"/>
    <property type="match status" value="1"/>
</dbReference>
<proteinExistence type="predicted"/>
<evidence type="ECO:0000313" key="2">
    <source>
        <dbReference type="Proteomes" id="UP000597206"/>
    </source>
</evidence>
<sequence>MSIEKYKDFLQSIERLASDYPSIYEGDNLISLSLYFWSWDEIVDGIGKREEWDISDNLIPFYGDWHDLFCIKIDDGSIISINDARGINFQWDDTASFKSSFSSKEIETPESTGIVSGQLDF</sequence>
<gene>
    <name evidence="1" type="ORF">I1A42_19745</name>
</gene>
<reference evidence="1 2" key="1">
    <citation type="submission" date="2020-11" db="EMBL/GenBank/DDBJ databases">
        <title>Vibrio nitrifigilis sp. nov., a marine nitrogen-fixing bacterium isolated from the lagoon sediment of an islet inside an atoll.</title>
        <authorList>
            <person name="Wang L.-T."/>
            <person name="Shieh W.Y."/>
        </authorList>
    </citation>
    <scope>NUCLEOTIDE SEQUENCE [LARGE SCALE GENOMIC DNA]</scope>
    <source>
        <strain evidence="1 2">NFV-1</strain>
    </source>
</reference>
<dbReference type="RefSeq" id="WP_196124608.1">
    <property type="nucleotide sequence ID" value="NZ_JADPMR010000004.1"/>
</dbReference>
<name>A0ABS0GJX6_9VIBR</name>
<organism evidence="1 2">
    <name type="scientific">Vibrio nitrifigilis</name>
    <dbReference type="NCBI Taxonomy" id="2789781"/>
    <lineage>
        <taxon>Bacteria</taxon>
        <taxon>Pseudomonadati</taxon>
        <taxon>Pseudomonadota</taxon>
        <taxon>Gammaproteobacteria</taxon>
        <taxon>Vibrionales</taxon>
        <taxon>Vibrionaceae</taxon>
        <taxon>Vibrio</taxon>
    </lineage>
</organism>
<dbReference type="EMBL" id="JADPMR010000004">
    <property type="protein sequence ID" value="MBF9002713.1"/>
    <property type="molecule type" value="Genomic_DNA"/>
</dbReference>
<dbReference type="InterPro" id="IPR037883">
    <property type="entry name" value="Knr4/Smi1-like_sf"/>
</dbReference>
<keyword evidence="2" id="KW-1185">Reference proteome</keyword>
<protein>
    <submittedName>
        <fullName evidence="1">Cell wall assembly protein</fullName>
    </submittedName>
</protein>
<accession>A0ABS0GJX6</accession>
<comment type="caution">
    <text evidence="1">The sequence shown here is derived from an EMBL/GenBank/DDBJ whole genome shotgun (WGS) entry which is preliminary data.</text>
</comment>
<dbReference type="Proteomes" id="UP000597206">
    <property type="component" value="Unassembled WGS sequence"/>
</dbReference>
<dbReference type="Gene3D" id="3.40.1580.10">
    <property type="entry name" value="SMI1/KNR4-like"/>
    <property type="match status" value="1"/>
</dbReference>
<evidence type="ECO:0000313" key="1">
    <source>
        <dbReference type="EMBL" id="MBF9002713.1"/>
    </source>
</evidence>